<comment type="caution">
    <text evidence="1">The sequence shown here is derived from an EMBL/GenBank/DDBJ whole genome shotgun (WGS) entry which is preliminary data.</text>
</comment>
<sequence length="76" mass="8091">MSLVLGGSRPRVSGCLSIKRKPCYSIARGCVLLRGSMVVEGVRIPVASSMKYLGLVLNGHWNFGRLVRAAGGFGNL</sequence>
<reference evidence="1" key="1">
    <citation type="submission" date="2021-02" db="EMBL/GenBank/DDBJ databases">
        <authorList>
            <person name="Steward A R."/>
        </authorList>
    </citation>
    <scope>NUCLEOTIDE SEQUENCE</scope>
</reference>
<name>A0A821TVV2_9NEOP</name>
<proteinExistence type="predicted"/>
<evidence type="ECO:0000313" key="1">
    <source>
        <dbReference type="EMBL" id="CAF4879622.1"/>
    </source>
</evidence>
<evidence type="ECO:0000313" key="2">
    <source>
        <dbReference type="Proteomes" id="UP000663880"/>
    </source>
</evidence>
<protein>
    <submittedName>
        <fullName evidence="1">Uncharacterized protein</fullName>
    </submittedName>
</protein>
<keyword evidence="2" id="KW-1185">Reference proteome</keyword>
<organism evidence="1 2">
    <name type="scientific">Pieris macdunnoughi</name>
    <dbReference type="NCBI Taxonomy" id="345717"/>
    <lineage>
        <taxon>Eukaryota</taxon>
        <taxon>Metazoa</taxon>
        <taxon>Ecdysozoa</taxon>
        <taxon>Arthropoda</taxon>
        <taxon>Hexapoda</taxon>
        <taxon>Insecta</taxon>
        <taxon>Pterygota</taxon>
        <taxon>Neoptera</taxon>
        <taxon>Endopterygota</taxon>
        <taxon>Lepidoptera</taxon>
        <taxon>Glossata</taxon>
        <taxon>Ditrysia</taxon>
        <taxon>Papilionoidea</taxon>
        <taxon>Pieridae</taxon>
        <taxon>Pierinae</taxon>
        <taxon>Pieris</taxon>
    </lineage>
</organism>
<dbReference type="AlphaFoldDB" id="A0A821TVV2"/>
<dbReference type="OrthoDB" id="415822at2759"/>
<dbReference type="Proteomes" id="UP000663880">
    <property type="component" value="Unassembled WGS sequence"/>
</dbReference>
<gene>
    <name evidence="1" type="ORF">PMACD_LOCUS9491</name>
</gene>
<dbReference type="EMBL" id="CAJOBZ010000026">
    <property type="protein sequence ID" value="CAF4879622.1"/>
    <property type="molecule type" value="Genomic_DNA"/>
</dbReference>
<accession>A0A821TVV2</accession>